<organism evidence="4 5">
    <name type="scientific">Colletotrichum higginsianum</name>
    <dbReference type="NCBI Taxonomy" id="80884"/>
    <lineage>
        <taxon>Eukaryota</taxon>
        <taxon>Fungi</taxon>
        <taxon>Dikarya</taxon>
        <taxon>Ascomycota</taxon>
        <taxon>Pezizomycotina</taxon>
        <taxon>Sordariomycetes</taxon>
        <taxon>Hypocreomycetidae</taxon>
        <taxon>Glomerellales</taxon>
        <taxon>Glomerellaceae</taxon>
        <taxon>Colletotrichum</taxon>
        <taxon>Colletotrichum destructivum species complex</taxon>
    </lineage>
</organism>
<evidence type="ECO:0000256" key="3">
    <source>
        <dbReference type="SAM" id="Phobius"/>
    </source>
</evidence>
<gene>
    <name evidence="4" type="ORF">CH35J_009048</name>
</gene>
<proteinExistence type="inferred from homology"/>
<comment type="similarity">
    <text evidence="1">Belongs to the fungal fucose-specific lectin family.</text>
</comment>
<reference evidence="4 5" key="1">
    <citation type="journal article" date="2019" name="Genome Biol. Evol.">
        <title>Genomic Plasticity Mediated by Transposable Elements in the Plant Pathogenic Fungus Colletotrichum higginsianum.</title>
        <authorList>
            <person name="Tsushima A."/>
            <person name="Gan P."/>
            <person name="Kumakura N."/>
            <person name="Narusaka M."/>
            <person name="Takano Y."/>
            <person name="Narusaka Y."/>
            <person name="Shirasu K."/>
        </authorList>
    </citation>
    <scope>NUCLEOTIDE SEQUENCE [LARGE SCALE GENOMIC DNA]</scope>
    <source>
        <strain evidence="4 5">MAFF305635-RFP</strain>
    </source>
</reference>
<feature type="region of interest" description="Disordered" evidence="2">
    <location>
        <begin position="20"/>
        <end position="51"/>
    </location>
</feature>
<dbReference type="InterPro" id="IPR012475">
    <property type="entry name" value="Fungal_lectin"/>
</dbReference>
<dbReference type="Gene3D" id="2.120.10.70">
    <property type="entry name" value="Fucose-specific lectin"/>
    <property type="match status" value="1"/>
</dbReference>
<sequence>MESKGYSDLEVVIKRQSTMMGDEKAVVSEPDEATSGSTPTTPAPAYITPVSRTATTTLSSPTIHSDDEASILDPKAAAPLRKEKTILGLKRNIFILAALATAMLLALVLGLAVGLTMSKSRRSTGTGSQIAEQQGTGILINSSLAATNWTDSNNIGRAAVFYQDSYNALNVMLYDSLSGGWTKRNVTASVMNSSSIPSLDVKPGSPLACATNRYQVSLYYLQHDNTVSEVYSPDPVNGEWIPGALKPTINPQASNTSRLAAYWQICPNCTDTLLLTYERDGDIQLANSTSGQWQSMPAISRNVLPGSGLSMNAFTDYNGIGPTGTNADALRVYHSAGDNLIEVINGPLTRRRWGFGNSGNELAASLPTQPPPGIASLSFGSKGWTQSLVTYLAGDGSLVSAHWNTKKWTVGPTELDQKFGNATAIASTQAQRIFTISDGVIHQYRVDAATDPFKWFHVNSLNG</sequence>
<evidence type="ECO:0000313" key="4">
    <source>
        <dbReference type="EMBL" id="TIC93669.1"/>
    </source>
</evidence>
<dbReference type="OrthoDB" id="5396810at2759"/>
<dbReference type="SUPFAM" id="SSF89372">
    <property type="entry name" value="Fucose-specific lectin"/>
    <property type="match status" value="1"/>
</dbReference>
<keyword evidence="3" id="KW-0812">Transmembrane</keyword>
<keyword evidence="3" id="KW-1133">Transmembrane helix</keyword>
<accession>A0A4T0VMR6</accession>
<comment type="caution">
    <text evidence="4">The sequence shown here is derived from an EMBL/GenBank/DDBJ whole genome shotgun (WGS) entry which is preliminary data.</text>
</comment>
<dbReference type="Proteomes" id="UP000305883">
    <property type="component" value="Unassembled WGS sequence"/>
</dbReference>
<feature type="compositionally biased region" description="Low complexity" evidence="2">
    <location>
        <begin position="33"/>
        <end position="49"/>
    </location>
</feature>
<evidence type="ECO:0000313" key="5">
    <source>
        <dbReference type="Proteomes" id="UP000305883"/>
    </source>
</evidence>
<protein>
    <submittedName>
        <fullName evidence="4">Uncharacterized protein</fullName>
    </submittedName>
</protein>
<name>A0A4T0VMR6_9PEZI</name>
<evidence type="ECO:0000256" key="2">
    <source>
        <dbReference type="SAM" id="MobiDB-lite"/>
    </source>
</evidence>
<dbReference type="AlphaFoldDB" id="A0A4T0VMR6"/>
<feature type="transmembrane region" description="Helical" evidence="3">
    <location>
        <begin position="93"/>
        <end position="115"/>
    </location>
</feature>
<dbReference type="EMBL" id="MWPZ01000007">
    <property type="protein sequence ID" value="TIC93669.1"/>
    <property type="molecule type" value="Genomic_DNA"/>
</dbReference>
<evidence type="ECO:0000256" key="1">
    <source>
        <dbReference type="ARBA" id="ARBA00009042"/>
    </source>
</evidence>
<dbReference type="Pfam" id="PF07938">
    <property type="entry name" value="Fungal_lectin"/>
    <property type="match status" value="1"/>
</dbReference>
<keyword evidence="3" id="KW-0472">Membrane</keyword>